<evidence type="ECO:0000313" key="2">
    <source>
        <dbReference type="Proteomes" id="UP000294003"/>
    </source>
</evidence>
<gene>
    <name evidence="1" type="ORF">DL762_001347</name>
</gene>
<proteinExistence type="predicted"/>
<evidence type="ECO:0000313" key="1">
    <source>
        <dbReference type="EMBL" id="RYO92985.1"/>
    </source>
</evidence>
<sequence length="129" mass="14618">MGIGVTRVKEGDRILSFASSGYGDWQPWGTAMVVREATLDIDKVDDAVGEITQEHGRCKMQEFPPPVYQLVGDCFLTTTRWVSPMRGLHENRWVMDGGRNGYDTGYANWVRGLLDNRASDRFDYDVIIL</sequence>
<organism evidence="1 2">
    <name type="scientific">Monosporascus cannonballus</name>
    <dbReference type="NCBI Taxonomy" id="155416"/>
    <lineage>
        <taxon>Eukaryota</taxon>
        <taxon>Fungi</taxon>
        <taxon>Dikarya</taxon>
        <taxon>Ascomycota</taxon>
        <taxon>Pezizomycotina</taxon>
        <taxon>Sordariomycetes</taxon>
        <taxon>Xylariomycetidae</taxon>
        <taxon>Xylariales</taxon>
        <taxon>Xylariales incertae sedis</taxon>
        <taxon>Monosporascus</taxon>
    </lineage>
</organism>
<name>A0ABY0HJ13_9PEZI</name>
<dbReference type="Proteomes" id="UP000294003">
    <property type="component" value="Unassembled WGS sequence"/>
</dbReference>
<keyword evidence="2" id="KW-1185">Reference proteome</keyword>
<protein>
    <submittedName>
        <fullName evidence="1">Uncharacterized protein</fullName>
    </submittedName>
</protein>
<reference evidence="1 2" key="1">
    <citation type="submission" date="2018-06" db="EMBL/GenBank/DDBJ databases">
        <title>Complete Genomes of Monosporascus.</title>
        <authorList>
            <person name="Robinson A.J."/>
            <person name="Natvig D.O."/>
        </authorList>
    </citation>
    <scope>NUCLEOTIDE SEQUENCE [LARGE SCALE GENOMIC DNA]</scope>
    <source>
        <strain evidence="1 2">CBS 609.92</strain>
    </source>
</reference>
<accession>A0ABY0HJ13</accession>
<dbReference type="EMBL" id="QJNS01000022">
    <property type="protein sequence ID" value="RYO92985.1"/>
    <property type="molecule type" value="Genomic_DNA"/>
</dbReference>
<comment type="caution">
    <text evidence="1">The sequence shown here is derived from an EMBL/GenBank/DDBJ whole genome shotgun (WGS) entry which is preliminary data.</text>
</comment>